<keyword evidence="4" id="KW-1185">Reference proteome</keyword>
<reference evidence="3 4" key="1">
    <citation type="submission" date="2019-04" db="EMBL/GenBank/DDBJ databases">
        <authorList>
            <person name="Van Vliet M D."/>
        </authorList>
    </citation>
    <scope>NUCLEOTIDE SEQUENCE [LARGE SCALE GENOMIC DNA]</scope>
    <source>
        <strain evidence="3 4">F1</strain>
    </source>
</reference>
<dbReference type="SMART" id="SM01321">
    <property type="entry name" value="Y1_Tnp"/>
    <property type="match status" value="1"/>
</dbReference>
<evidence type="ECO:0000259" key="2">
    <source>
        <dbReference type="SMART" id="SM01321"/>
    </source>
</evidence>
<dbReference type="InterPro" id="IPR002686">
    <property type="entry name" value="Transposase_17"/>
</dbReference>
<dbReference type="GO" id="GO:0006313">
    <property type="term" value="P:DNA transposition"/>
    <property type="evidence" value="ECO:0007669"/>
    <property type="project" value="InterPro"/>
</dbReference>
<accession>A0A6C2TVR2</accession>
<protein>
    <recommendedName>
        <fullName evidence="2">Transposase IS200-like domain-containing protein</fullName>
    </recommendedName>
</protein>
<evidence type="ECO:0000313" key="3">
    <source>
        <dbReference type="EMBL" id="VGO11748.1"/>
    </source>
</evidence>
<sequence length="236" mass="27678">MADGVARISDPRRPALASPQPLGYSFPMEPSLKAFNKHATVKVYHRNLPHWRQEGATYFATFRLADSIPRPILNQWNHERKAWLAANGVLDSMDKRERAEAYAKIDRKRRRNFERDQTRHLFTELDQCHGRCLFQEPDCRAVLRKSMLHFDGERYWAGDFVIMPNHVHWIVQPMHGHPLETSLQSIKRFSSTRLTKLGLHEGGHLWQSESHDHIIRNREELGMRLFDHLIDNGYAV</sequence>
<feature type="domain" description="Transposase IS200-like" evidence="2">
    <location>
        <begin position="53"/>
        <end position="228"/>
    </location>
</feature>
<dbReference type="PANTHER" id="PTHR36966">
    <property type="entry name" value="REP-ASSOCIATED TYROSINE TRANSPOSASE"/>
    <property type="match status" value="1"/>
</dbReference>
<dbReference type="Gene3D" id="3.30.70.1290">
    <property type="entry name" value="Transposase IS200-like"/>
    <property type="match status" value="1"/>
</dbReference>
<dbReference type="GO" id="GO:0043565">
    <property type="term" value="F:sequence-specific DNA binding"/>
    <property type="evidence" value="ECO:0007669"/>
    <property type="project" value="TreeGrafter"/>
</dbReference>
<dbReference type="Proteomes" id="UP000366872">
    <property type="component" value="Unassembled WGS sequence"/>
</dbReference>
<dbReference type="PANTHER" id="PTHR36966:SF1">
    <property type="entry name" value="REP-ASSOCIATED TYROSINE TRANSPOSASE"/>
    <property type="match status" value="1"/>
</dbReference>
<dbReference type="GO" id="GO:0004803">
    <property type="term" value="F:transposase activity"/>
    <property type="evidence" value="ECO:0007669"/>
    <property type="project" value="InterPro"/>
</dbReference>
<dbReference type="InterPro" id="IPR036515">
    <property type="entry name" value="Transposase_17_sf"/>
</dbReference>
<feature type="region of interest" description="Disordered" evidence="1">
    <location>
        <begin position="1"/>
        <end position="21"/>
    </location>
</feature>
<evidence type="ECO:0000313" key="4">
    <source>
        <dbReference type="Proteomes" id="UP000366872"/>
    </source>
</evidence>
<organism evidence="3 4">
    <name type="scientific">Pontiella desulfatans</name>
    <dbReference type="NCBI Taxonomy" id="2750659"/>
    <lineage>
        <taxon>Bacteria</taxon>
        <taxon>Pseudomonadati</taxon>
        <taxon>Kiritimatiellota</taxon>
        <taxon>Kiritimatiellia</taxon>
        <taxon>Kiritimatiellales</taxon>
        <taxon>Pontiellaceae</taxon>
        <taxon>Pontiella</taxon>
    </lineage>
</organism>
<name>A0A6C2TVR2_PONDE</name>
<dbReference type="AlphaFoldDB" id="A0A6C2TVR2"/>
<dbReference type="EMBL" id="CAAHFG010000001">
    <property type="protein sequence ID" value="VGO11748.1"/>
    <property type="molecule type" value="Genomic_DNA"/>
</dbReference>
<evidence type="ECO:0000256" key="1">
    <source>
        <dbReference type="SAM" id="MobiDB-lite"/>
    </source>
</evidence>
<dbReference type="SUPFAM" id="SSF143422">
    <property type="entry name" value="Transposase IS200-like"/>
    <property type="match status" value="1"/>
</dbReference>
<proteinExistence type="predicted"/>
<gene>
    <name evidence="3" type="ORF">PDESU_00294</name>
</gene>
<dbReference type="InterPro" id="IPR052715">
    <property type="entry name" value="RAYT_transposase"/>
</dbReference>